<dbReference type="InterPro" id="IPR052196">
    <property type="entry name" value="Bact_Kbp"/>
</dbReference>
<reference evidence="2 3" key="1">
    <citation type="submission" date="2015-09" db="EMBL/GenBank/DDBJ databases">
        <authorList>
            <person name="Jackson K.R."/>
            <person name="Lunt B.L."/>
            <person name="Fisher J.N.B."/>
            <person name="Gardner A.V."/>
            <person name="Bailey M.E."/>
            <person name="Deus L.M."/>
            <person name="Earl A.S."/>
            <person name="Gibby P.D."/>
            <person name="Hartmann K.A."/>
            <person name="Liu J.E."/>
            <person name="Manci A.M."/>
            <person name="Nielsen D.A."/>
            <person name="Solomon M.B."/>
            <person name="Breakwell D.P."/>
            <person name="Burnett S.H."/>
            <person name="Grose J.H."/>
        </authorList>
    </citation>
    <scope>NUCLEOTIDE SEQUENCE [LARGE SCALE GENOMIC DNA]</scope>
    <source>
        <strain evidence="2 3">CECT 7799</strain>
    </source>
</reference>
<accession>A0A0M7B8E5</accession>
<dbReference type="PANTHER" id="PTHR34700:SF4">
    <property type="entry name" value="PHAGE-LIKE ELEMENT PBSX PROTEIN XKDP"/>
    <property type="match status" value="1"/>
</dbReference>
<dbReference type="PANTHER" id="PTHR34700">
    <property type="entry name" value="POTASSIUM BINDING PROTEIN KBP"/>
    <property type="match status" value="1"/>
</dbReference>
<dbReference type="PROSITE" id="PS51782">
    <property type="entry name" value="LYSM"/>
    <property type="match status" value="1"/>
</dbReference>
<evidence type="ECO:0000313" key="3">
    <source>
        <dbReference type="Proteomes" id="UP000049455"/>
    </source>
</evidence>
<dbReference type="Proteomes" id="UP000049455">
    <property type="component" value="Unassembled WGS sequence"/>
</dbReference>
<feature type="domain" description="LysM" evidence="1">
    <location>
        <begin position="349"/>
        <end position="398"/>
    </location>
</feature>
<gene>
    <name evidence="2" type="ORF">JSE7799_01766</name>
</gene>
<dbReference type="STRING" id="313367.JSE7799_01766"/>
<dbReference type="Pfam" id="PF01476">
    <property type="entry name" value="LysM"/>
    <property type="match status" value="1"/>
</dbReference>
<proteinExistence type="predicted"/>
<name>A0A0M7B8E5_9RHOB</name>
<sequence>MRIGKGALALLVALAVTGAGGWFLVSHSDPLAVSPPFVVSERVDGAEFQEEAELVTWDVAIPVVATVPPNFEVVRIDARGSAVIAGKGEVGAEIVLRIDGQEIAAVKTDQNGNFVSLFDTGVSAVPRILTLEARDGAGGLTPGEASVIMAPAALPRPETSDDSMPQALDERLPRQENGLDPTDGTHRAVEVAPSADDVRVLAEGLEREIRPTSPVSRVAASQIAPPRLFRAGPDGVTAMNPVPAGDAPDDQSPVEIDAISYDSDGDVRISGTGLRDGQVAIYLDNRPVQLTQVDGAGTWTSQLANVRSGTYTLRVDALGADGTVRGRIETPFQRTAPEIAAAAREAGISAITVQPGFTLWAISEGYYGSGIRYVQIFNANQDFIKNPDLIYPGQIVTLPDAAN</sequence>
<protein>
    <submittedName>
        <fullName evidence="2">LysM domain/BON superfamily protein</fullName>
    </submittedName>
</protein>
<dbReference type="InterPro" id="IPR013783">
    <property type="entry name" value="Ig-like_fold"/>
</dbReference>
<dbReference type="EMBL" id="CYPR01000109">
    <property type="protein sequence ID" value="CUH39047.1"/>
    <property type="molecule type" value="Genomic_DNA"/>
</dbReference>
<evidence type="ECO:0000313" key="2">
    <source>
        <dbReference type="EMBL" id="CUH39047.1"/>
    </source>
</evidence>
<dbReference type="InterPro" id="IPR036779">
    <property type="entry name" value="LysM_dom_sf"/>
</dbReference>
<dbReference type="InterPro" id="IPR018392">
    <property type="entry name" value="LysM"/>
</dbReference>
<dbReference type="Gene3D" id="3.10.350.10">
    <property type="entry name" value="LysM domain"/>
    <property type="match status" value="1"/>
</dbReference>
<organism evidence="2 3">
    <name type="scientific">Jannaschia seosinensis</name>
    <dbReference type="NCBI Taxonomy" id="313367"/>
    <lineage>
        <taxon>Bacteria</taxon>
        <taxon>Pseudomonadati</taxon>
        <taxon>Pseudomonadota</taxon>
        <taxon>Alphaproteobacteria</taxon>
        <taxon>Rhodobacterales</taxon>
        <taxon>Roseobacteraceae</taxon>
        <taxon>Jannaschia</taxon>
    </lineage>
</organism>
<dbReference type="SMART" id="SM00257">
    <property type="entry name" value="LysM"/>
    <property type="match status" value="1"/>
</dbReference>
<dbReference type="Gene3D" id="2.60.40.10">
    <property type="entry name" value="Immunoglobulins"/>
    <property type="match status" value="1"/>
</dbReference>
<dbReference type="AlphaFoldDB" id="A0A0M7B8E5"/>
<keyword evidence="3" id="KW-1185">Reference proteome</keyword>
<dbReference type="CDD" id="cd00118">
    <property type="entry name" value="LysM"/>
    <property type="match status" value="1"/>
</dbReference>
<evidence type="ECO:0000259" key="1">
    <source>
        <dbReference type="PROSITE" id="PS51782"/>
    </source>
</evidence>